<accession>A0A1P8WRZ7</accession>
<dbReference type="EMBL" id="CP017641">
    <property type="protein sequence ID" value="APZ96829.1"/>
    <property type="molecule type" value="Genomic_DNA"/>
</dbReference>
<evidence type="ECO:0000313" key="2">
    <source>
        <dbReference type="Proteomes" id="UP000187735"/>
    </source>
</evidence>
<sequence length="148" mass="16529">MIELPRPLPSAKDYLPDWSTNRFVVFEPTNLWTPAISAEVHERLAVTDPQTRATPVFEACHAARDVIMLAEVRSTVGFVLFLTGLERECLGILGRLARLPRQRPILIVAESAHRDLLPVLLEAGANAVLFDVKDDVSIADWCLRFLAN</sequence>
<keyword evidence="2" id="KW-1185">Reference proteome</keyword>
<protein>
    <submittedName>
        <fullName evidence="1">Uncharacterized protein</fullName>
    </submittedName>
</protein>
<dbReference type="AlphaFoldDB" id="A0A1P8WRZ7"/>
<organism evidence="1 2">
    <name type="scientific">Fuerstiella marisgermanici</name>
    <dbReference type="NCBI Taxonomy" id="1891926"/>
    <lineage>
        <taxon>Bacteria</taxon>
        <taxon>Pseudomonadati</taxon>
        <taxon>Planctomycetota</taxon>
        <taxon>Planctomycetia</taxon>
        <taxon>Planctomycetales</taxon>
        <taxon>Planctomycetaceae</taxon>
        <taxon>Fuerstiella</taxon>
    </lineage>
</organism>
<proteinExistence type="predicted"/>
<reference evidence="1 2" key="1">
    <citation type="journal article" date="2016" name="Front. Microbiol.">
        <title>Fuerstia marisgermanicae gen. nov., sp. nov., an Unusual Member of the Phylum Planctomycetes from the German Wadden Sea.</title>
        <authorList>
            <person name="Kohn T."/>
            <person name="Heuer A."/>
            <person name="Jogler M."/>
            <person name="Vollmers J."/>
            <person name="Boedeker C."/>
            <person name="Bunk B."/>
            <person name="Rast P."/>
            <person name="Borchert D."/>
            <person name="Glockner I."/>
            <person name="Freese H.M."/>
            <person name="Klenk H.P."/>
            <person name="Overmann J."/>
            <person name="Kaster A.K."/>
            <person name="Rohde M."/>
            <person name="Wiegand S."/>
            <person name="Jogler C."/>
        </authorList>
    </citation>
    <scope>NUCLEOTIDE SEQUENCE [LARGE SCALE GENOMIC DNA]</scope>
    <source>
        <strain evidence="1 2">NH11</strain>
    </source>
</reference>
<dbReference type="Proteomes" id="UP000187735">
    <property type="component" value="Chromosome"/>
</dbReference>
<evidence type="ECO:0000313" key="1">
    <source>
        <dbReference type="EMBL" id="APZ96829.1"/>
    </source>
</evidence>
<dbReference type="KEGG" id="fmr:Fuma_06503"/>
<name>A0A1P8WRZ7_9PLAN</name>
<gene>
    <name evidence="1" type="ORF">Fuma_06503</name>
</gene>
<dbReference type="STRING" id="1891926.Fuma_06503"/>
<dbReference type="RefSeq" id="WP_145944498.1">
    <property type="nucleotide sequence ID" value="NZ_CP017641.1"/>
</dbReference>